<reference evidence="1 2" key="1">
    <citation type="submission" date="2018-11" db="EMBL/GenBank/DDBJ databases">
        <authorList>
            <consortium name="Pathogen Informatics"/>
        </authorList>
    </citation>
    <scope>NUCLEOTIDE SEQUENCE [LARGE SCALE GENOMIC DNA]</scope>
    <source>
        <strain evidence="1 2">Zambia</strain>
    </source>
</reference>
<organism evidence="1 2">
    <name type="scientific">Schistosoma margrebowiei</name>
    <dbReference type="NCBI Taxonomy" id="48269"/>
    <lineage>
        <taxon>Eukaryota</taxon>
        <taxon>Metazoa</taxon>
        <taxon>Spiralia</taxon>
        <taxon>Lophotrochozoa</taxon>
        <taxon>Platyhelminthes</taxon>
        <taxon>Trematoda</taxon>
        <taxon>Digenea</taxon>
        <taxon>Strigeidida</taxon>
        <taxon>Schistosomatoidea</taxon>
        <taxon>Schistosomatidae</taxon>
        <taxon>Schistosoma</taxon>
    </lineage>
</organism>
<evidence type="ECO:0000313" key="1">
    <source>
        <dbReference type="EMBL" id="VDO81687.1"/>
    </source>
</evidence>
<dbReference type="Proteomes" id="UP000277204">
    <property type="component" value="Unassembled WGS sequence"/>
</dbReference>
<sequence>MKRMWSIFSINASSVFSTSAGMLSGFTAVPLLICLVATPISSIVGEPTLIGRSVGATWVLSGCSEAGRFNSSLKCSTHLFRCSSMLVITLPSLLTTGRSGLW</sequence>
<proteinExistence type="predicted"/>
<evidence type="ECO:0000313" key="2">
    <source>
        <dbReference type="Proteomes" id="UP000277204"/>
    </source>
</evidence>
<gene>
    <name evidence="1" type="ORF">SMRZ_LOCUS8491</name>
</gene>
<accession>A0A3P7ZCF1</accession>
<protein>
    <submittedName>
        <fullName evidence="1">Uncharacterized protein</fullName>
    </submittedName>
</protein>
<dbReference type="EMBL" id="UZAI01003700">
    <property type="protein sequence ID" value="VDO81687.1"/>
    <property type="molecule type" value="Genomic_DNA"/>
</dbReference>
<keyword evidence="2" id="KW-1185">Reference proteome</keyword>
<name>A0A3P7ZCF1_9TREM</name>
<dbReference type="AlphaFoldDB" id="A0A3P7ZCF1"/>